<dbReference type="AlphaFoldDB" id="A0A914EIT2"/>
<proteinExistence type="predicted"/>
<protein>
    <submittedName>
        <fullName evidence="2">Uncharacterized protein</fullName>
    </submittedName>
</protein>
<evidence type="ECO:0000313" key="1">
    <source>
        <dbReference type="Proteomes" id="UP000887540"/>
    </source>
</evidence>
<sequence length="74" mass="8650">MIARIRWIAKIERIGKIGRIGQTGRVDWTDRDWTDWTDLNGLDRSLNRTSWMDCKDRAGLNESEESVGLDKLEE</sequence>
<dbReference type="Proteomes" id="UP000887540">
    <property type="component" value="Unplaced"/>
</dbReference>
<dbReference type="WBParaSite" id="ACRNAN_scaffold8685.g13815.t1">
    <property type="protein sequence ID" value="ACRNAN_scaffold8685.g13815.t1"/>
    <property type="gene ID" value="ACRNAN_scaffold8685.g13815"/>
</dbReference>
<reference evidence="2" key="1">
    <citation type="submission" date="2022-11" db="UniProtKB">
        <authorList>
            <consortium name="WormBaseParasite"/>
        </authorList>
    </citation>
    <scope>IDENTIFICATION</scope>
</reference>
<name>A0A914EIT2_9BILA</name>
<keyword evidence="1" id="KW-1185">Reference proteome</keyword>
<organism evidence="1 2">
    <name type="scientific">Acrobeloides nanus</name>
    <dbReference type="NCBI Taxonomy" id="290746"/>
    <lineage>
        <taxon>Eukaryota</taxon>
        <taxon>Metazoa</taxon>
        <taxon>Ecdysozoa</taxon>
        <taxon>Nematoda</taxon>
        <taxon>Chromadorea</taxon>
        <taxon>Rhabditida</taxon>
        <taxon>Tylenchina</taxon>
        <taxon>Cephalobomorpha</taxon>
        <taxon>Cephaloboidea</taxon>
        <taxon>Cephalobidae</taxon>
        <taxon>Acrobeloides</taxon>
    </lineage>
</organism>
<evidence type="ECO:0000313" key="2">
    <source>
        <dbReference type="WBParaSite" id="ACRNAN_scaffold8685.g13815.t1"/>
    </source>
</evidence>
<accession>A0A914EIT2</accession>